<evidence type="ECO:0000313" key="3">
    <source>
        <dbReference type="Proteomes" id="UP001231362"/>
    </source>
</evidence>
<feature type="transmembrane region" description="Helical" evidence="1">
    <location>
        <begin position="310"/>
        <end position="332"/>
    </location>
</feature>
<evidence type="ECO:0000256" key="1">
    <source>
        <dbReference type="SAM" id="Phobius"/>
    </source>
</evidence>
<sequence length="385" mass="42191">MLLNIYIKEMKDSFRDRRTLLLTVFLPIIMMTGLVLFYEKLFSDGEGDSFTLAVSSSITAEEENIFVGFENIELVKSSNPEETVENGEAQAALLLTENFAEKIQKGEDASATIIGDSFSQNSSNLMNLVTSAFAVYEKTIISTRLQAEGTDPSVIQPFTIEQRELSGEDSSISLLAMLIPMMLALAIGIGAGPAAADLFAGEKEKKTMEALLMTPVKRSTLLISKWLTITSIGTITGMITLIVVALEITFLTENLKKAVTLGENPILIVGLAILISIVYAMFTASVLMLTSIIGKTVKEAQSYSSPVMMVAMFPAVITSTIGVNELSMNYFIIPILNLFSLLKELLFGIIDYQHIIIAIASNLVCVIVFFIISRILFLKDKWVMN</sequence>
<keyword evidence="1" id="KW-1133">Transmembrane helix</keyword>
<dbReference type="Proteomes" id="UP001231362">
    <property type="component" value="Unassembled WGS sequence"/>
</dbReference>
<keyword evidence="1" id="KW-0472">Membrane</keyword>
<feature type="transmembrane region" description="Helical" evidence="1">
    <location>
        <begin position="266"/>
        <end position="289"/>
    </location>
</feature>
<keyword evidence="3" id="KW-1185">Reference proteome</keyword>
<comment type="caution">
    <text evidence="2">The sequence shown here is derived from an EMBL/GenBank/DDBJ whole genome shotgun (WGS) entry which is preliminary data.</text>
</comment>
<dbReference type="EMBL" id="JAUSTU010000011">
    <property type="protein sequence ID" value="MDQ0156241.1"/>
    <property type="molecule type" value="Genomic_DNA"/>
</dbReference>
<proteinExistence type="predicted"/>
<feature type="transmembrane region" description="Helical" evidence="1">
    <location>
        <begin position="172"/>
        <end position="200"/>
    </location>
</feature>
<organism evidence="2 3">
    <name type="scientific">Anoxybacillus andreesenii</name>
    <dbReference type="NCBI Taxonomy" id="1325932"/>
    <lineage>
        <taxon>Bacteria</taxon>
        <taxon>Bacillati</taxon>
        <taxon>Bacillota</taxon>
        <taxon>Bacilli</taxon>
        <taxon>Bacillales</taxon>
        <taxon>Anoxybacillaceae</taxon>
        <taxon>Anoxybacillus</taxon>
    </lineage>
</organism>
<accession>A0ABT9V5L8</accession>
<feature type="transmembrane region" description="Helical" evidence="1">
    <location>
        <begin position="352"/>
        <end position="377"/>
    </location>
</feature>
<feature type="transmembrane region" description="Helical" evidence="1">
    <location>
        <begin position="221"/>
        <end position="246"/>
    </location>
</feature>
<dbReference type="Pfam" id="PF12679">
    <property type="entry name" value="ABC2_membrane_2"/>
    <property type="match status" value="1"/>
</dbReference>
<keyword evidence="1" id="KW-0812">Transmembrane</keyword>
<gene>
    <name evidence="2" type="ORF">J2S07_002560</name>
</gene>
<evidence type="ECO:0000313" key="2">
    <source>
        <dbReference type="EMBL" id="MDQ0156241.1"/>
    </source>
</evidence>
<dbReference type="PANTHER" id="PTHR43471">
    <property type="entry name" value="ABC TRANSPORTER PERMEASE"/>
    <property type="match status" value="1"/>
</dbReference>
<dbReference type="RefSeq" id="WP_307150760.1">
    <property type="nucleotide sequence ID" value="NZ_JAUSTU010000011.1"/>
</dbReference>
<reference evidence="2 3" key="1">
    <citation type="submission" date="2023-07" db="EMBL/GenBank/DDBJ databases">
        <title>Genomic Encyclopedia of Type Strains, Phase IV (KMG-IV): sequencing the most valuable type-strain genomes for metagenomic binning, comparative biology and taxonomic classification.</title>
        <authorList>
            <person name="Goeker M."/>
        </authorList>
    </citation>
    <scope>NUCLEOTIDE SEQUENCE [LARGE SCALE GENOMIC DNA]</scope>
    <source>
        <strain evidence="2 3">DSM 23948</strain>
    </source>
</reference>
<protein>
    <submittedName>
        <fullName evidence="2">Sodium transport system permease protein</fullName>
    </submittedName>
</protein>
<feature type="transmembrane region" description="Helical" evidence="1">
    <location>
        <begin position="20"/>
        <end position="38"/>
    </location>
</feature>
<dbReference type="Gene3D" id="3.40.1710.10">
    <property type="entry name" value="abc type-2 transporter like domain"/>
    <property type="match status" value="1"/>
</dbReference>
<name>A0ABT9V5L8_9BACL</name>
<dbReference type="PANTHER" id="PTHR43471:SF3">
    <property type="entry name" value="ABC TRANSPORTER PERMEASE PROTEIN NATB"/>
    <property type="match status" value="1"/>
</dbReference>